<reference evidence="1 2" key="1">
    <citation type="journal article" date="2024" name="Nat. Commun.">
        <title>Phylogenomics reveals the evolutionary origins of lichenization in chlorophyte algae.</title>
        <authorList>
            <person name="Puginier C."/>
            <person name="Libourel C."/>
            <person name="Otte J."/>
            <person name="Skaloud P."/>
            <person name="Haon M."/>
            <person name="Grisel S."/>
            <person name="Petersen M."/>
            <person name="Berrin J.G."/>
            <person name="Delaux P.M."/>
            <person name="Dal Grande F."/>
            <person name="Keller J."/>
        </authorList>
    </citation>
    <scope>NUCLEOTIDE SEQUENCE [LARGE SCALE GENOMIC DNA]</scope>
    <source>
        <strain evidence="1 2">SAG 2043</strain>
    </source>
</reference>
<organism evidence="1 2">
    <name type="scientific">[Myrmecia] bisecta</name>
    <dbReference type="NCBI Taxonomy" id="41462"/>
    <lineage>
        <taxon>Eukaryota</taxon>
        <taxon>Viridiplantae</taxon>
        <taxon>Chlorophyta</taxon>
        <taxon>core chlorophytes</taxon>
        <taxon>Trebouxiophyceae</taxon>
        <taxon>Trebouxiales</taxon>
        <taxon>Trebouxiaceae</taxon>
        <taxon>Myrmecia</taxon>
    </lineage>
</organism>
<comment type="caution">
    <text evidence="1">The sequence shown here is derived from an EMBL/GenBank/DDBJ whole genome shotgun (WGS) entry which is preliminary data.</text>
</comment>
<accession>A0AAW1R4K2</accession>
<gene>
    <name evidence="1" type="ORF">WJX72_000527</name>
</gene>
<sequence>MASRTTVSSGLEAGGAMKKQTQDSFMALDGHLMSLLVAALPDKASKASFRLVCKRWCDAHDAGVIAICNFLPTPWAGVVHNRPAVPVKTTGFEGPEYEKACATCGACP</sequence>
<proteinExistence type="predicted"/>
<name>A0AAW1R4K2_9CHLO</name>
<keyword evidence="2" id="KW-1185">Reference proteome</keyword>
<dbReference type="EMBL" id="JALJOR010000001">
    <property type="protein sequence ID" value="KAK9828519.1"/>
    <property type="molecule type" value="Genomic_DNA"/>
</dbReference>
<dbReference type="AlphaFoldDB" id="A0AAW1R4K2"/>
<evidence type="ECO:0008006" key="3">
    <source>
        <dbReference type="Google" id="ProtNLM"/>
    </source>
</evidence>
<dbReference type="Proteomes" id="UP001489004">
    <property type="component" value="Unassembled WGS sequence"/>
</dbReference>
<evidence type="ECO:0000313" key="2">
    <source>
        <dbReference type="Proteomes" id="UP001489004"/>
    </source>
</evidence>
<evidence type="ECO:0000313" key="1">
    <source>
        <dbReference type="EMBL" id="KAK9828519.1"/>
    </source>
</evidence>
<protein>
    <recommendedName>
        <fullName evidence="3">F-box domain-containing protein</fullName>
    </recommendedName>
</protein>